<dbReference type="EMBL" id="CP025704">
    <property type="protein sequence ID" value="AUN98373.1"/>
    <property type="molecule type" value="Genomic_DNA"/>
</dbReference>
<dbReference type="Pfam" id="PF22544">
    <property type="entry name" value="HYDIN_VesB_CFA65-like_Ig"/>
    <property type="match status" value="1"/>
</dbReference>
<evidence type="ECO:0000313" key="7">
    <source>
        <dbReference type="EMBL" id="AUN98373.1"/>
    </source>
</evidence>
<dbReference type="AlphaFoldDB" id="A0A2K9NS79"/>
<evidence type="ECO:0000256" key="1">
    <source>
        <dbReference type="ARBA" id="ARBA00004138"/>
    </source>
</evidence>
<evidence type="ECO:0000256" key="3">
    <source>
        <dbReference type="ARBA" id="ARBA00022490"/>
    </source>
</evidence>
<keyword evidence="5" id="KW-0966">Cell projection</keyword>
<gene>
    <name evidence="7" type="ORF">C0V70_09700</name>
</gene>
<dbReference type="KEGG" id="bsto:C0V70_09700"/>
<evidence type="ECO:0000259" key="6">
    <source>
        <dbReference type="Pfam" id="PF22544"/>
    </source>
</evidence>
<organism evidence="7 8">
    <name type="scientific">Bacteriovorax stolpii</name>
    <name type="common">Bdellovibrio stolpii</name>
    <dbReference type="NCBI Taxonomy" id="960"/>
    <lineage>
        <taxon>Bacteria</taxon>
        <taxon>Pseudomonadati</taxon>
        <taxon>Bdellovibrionota</taxon>
        <taxon>Bacteriovoracia</taxon>
        <taxon>Bacteriovoracales</taxon>
        <taxon>Bacteriovoracaceae</taxon>
        <taxon>Bacteriovorax</taxon>
    </lineage>
</organism>
<feature type="domain" description="HYDIN/VesB/CFA65-like Ig-like" evidence="6">
    <location>
        <begin position="37"/>
        <end position="125"/>
    </location>
</feature>
<sequence length="129" mass="14468">MKKLLLACSLLLSLPVFAKTNVQGNIELSSEKGVERHYYHFGVQRVHSYSSIAYRVTNTGTTPLNMIRATIGGTNYGASTNCRTLQPGERCSFRIDYRPFFEGYHTGRFTLSFDQDSHIVVDVSGQAVR</sequence>
<dbReference type="InterPro" id="IPR053879">
    <property type="entry name" value="HYDIN_VesB_CFA65-like_Ig"/>
</dbReference>
<proteinExistence type="predicted"/>
<keyword evidence="3" id="KW-0963">Cytoplasm</keyword>
<evidence type="ECO:0000313" key="8">
    <source>
        <dbReference type="Proteomes" id="UP000235584"/>
    </source>
</evidence>
<evidence type="ECO:0000256" key="5">
    <source>
        <dbReference type="ARBA" id="ARBA00023273"/>
    </source>
</evidence>
<keyword evidence="4" id="KW-0969">Cilium</keyword>
<reference evidence="7 8" key="1">
    <citation type="submission" date="2018-01" db="EMBL/GenBank/DDBJ databases">
        <title>Complete genome sequence of Bacteriovorax stolpii DSM12778.</title>
        <authorList>
            <person name="Tang B."/>
            <person name="Chang J."/>
        </authorList>
    </citation>
    <scope>NUCLEOTIDE SEQUENCE [LARGE SCALE GENOMIC DNA]</scope>
    <source>
        <strain evidence="7 8">DSM 12778</strain>
    </source>
</reference>
<dbReference type="Proteomes" id="UP000235584">
    <property type="component" value="Chromosome"/>
</dbReference>
<dbReference type="RefSeq" id="WP_102243664.1">
    <property type="nucleotide sequence ID" value="NZ_CP025704.1"/>
</dbReference>
<evidence type="ECO:0000256" key="4">
    <source>
        <dbReference type="ARBA" id="ARBA00023069"/>
    </source>
</evidence>
<dbReference type="Gene3D" id="2.60.40.10">
    <property type="entry name" value="Immunoglobulins"/>
    <property type="match status" value="1"/>
</dbReference>
<dbReference type="InterPro" id="IPR013783">
    <property type="entry name" value="Ig-like_fold"/>
</dbReference>
<name>A0A2K9NS79_BACTC</name>
<protein>
    <recommendedName>
        <fullName evidence="6">HYDIN/VesB/CFA65-like Ig-like domain-containing protein</fullName>
    </recommendedName>
</protein>
<comment type="subcellular location">
    <subcellularLocation>
        <location evidence="1">Cell projection</location>
        <location evidence="1">Cilium</location>
    </subcellularLocation>
    <subcellularLocation>
        <location evidence="2">Cytoplasm</location>
    </subcellularLocation>
</comment>
<dbReference type="GO" id="GO:0005737">
    <property type="term" value="C:cytoplasm"/>
    <property type="evidence" value="ECO:0007669"/>
    <property type="project" value="UniProtKB-SubCell"/>
</dbReference>
<keyword evidence="8" id="KW-1185">Reference proteome</keyword>
<evidence type="ECO:0000256" key="2">
    <source>
        <dbReference type="ARBA" id="ARBA00004496"/>
    </source>
</evidence>
<accession>A0A2K9NS79</accession>